<evidence type="ECO:0000256" key="9">
    <source>
        <dbReference type="PIRSR" id="PIRSR605150-3"/>
    </source>
</evidence>
<dbReference type="Pfam" id="PF03552">
    <property type="entry name" value="Cellulose_synt"/>
    <property type="match status" value="1"/>
</dbReference>
<evidence type="ECO:0000256" key="2">
    <source>
        <dbReference type="ARBA" id="ARBA00022676"/>
    </source>
</evidence>
<accession>A0A5D2QGL3</accession>
<evidence type="ECO:0000313" key="10">
    <source>
        <dbReference type="EMBL" id="TYI27282.1"/>
    </source>
</evidence>
<proteinExistence type="predicted"/>
<feature type="binding site" evidence="9">
    <location>
        <position position="48"/>
    </location>
    <ligand>
        <name>Mn(2+)</name>
        <dbReference type="ChEBI" id="CHEBI:29035"/>
    </ligand>
</feature>
<dbReference type="GO" id="GO:0012505">
    <property type="term" value="C:endomembrane system"/>
    <property type="evidence" value="ECO:0007669"/>
    <property type="project" value="UniProtKB-SubCell"/>
</dbReference>
<dbReference type="GO" id="GO:0030244">
    <property type="term" value="P:cellulose biosynthetic process"/>
    <property type="evidence" value="ECO:0007669"/>
    <property type="project" value="InterPro"/>
</dbReference>
<dbReference type="GO" id="GO:0016020">
    <property type="term" value="C:membrane"/>
    <property type="evidence" value="ECO:0007669"/>
    <property type="project" value="InterPro"/>
</dbReference>
<dbReference type="GO" id="GO:0016760">
    <property type="term" value="F:cellulose synthase (UDP-forming) activity"/>
    <property type="evidence" value="ECO:0007669"/>
    <property type="project" value="InterPro"/>
</dbReference>
<gene>
    <name evidence="10" type="ORF">ES332_A05G166800v1</name>
</gene>
<reference evidence="10 11" key="1">
    <citation type="submission" date="2019-07" db="EMBL/GenBank/DDBJ databases">
        <title>WGS assembly of Gossypium tomentosum.</title>
        <authorList>
            <person name="Chen Z.J."/>
            <person name="Sreedasyam A."/>
            <person name="Ando A."/>
            <person name="Song Q."/>
            <person name="De L."/>
            <person name="Hulse-Kemp A."/>
            <person name="Ding M."/>
            <person name="Ye W."/>
            <person name="Kirkbride R."/>
            <person name="Jenkins J."/>
            <person name="Plott C."/>
            <person name="Lovell J."/>
            <person name="Lin Y.-M."/>
            <person name="Vaughn R."/>
            <person name="Liu B."/>
            <person name="Li W."/>
            <person name="Simpson S."/>
            <person name="Scheffler B."/>
            <person name="Saski C."/>
            <person name="Grover C."/>
            <person name="Hu G."/>
            <person name="Conover J."/>
            <person name="Carlson J."/>
            <person name="Shu S."/>
            <person name="Boston L."/>
            <person name="Williams M."/>
            <person name="Peterson D."/>
            <person name="Mcgee K."/>
            <person name="Jones D."/>
            <person name="Wendel J."/>
            <person name="Stelly D."/>
            <person name="Grimwood J."/>
            <person name="Schmutz J."/>
        </authorList>
    </citation>
    <scope>NUCLEOTIDE SEQUENCE [LARGE SCALE GENOMIC DNA]</scope>
    <source>
        <strain evidence="10">7179.01</strain>
    </source>
</reference>
<sequence>MEMNFLDWFMSPERRDLATNTTKKASVENALVRVLAVLTNAPFILNLDCDHYVNNSKAVREAMCFLMDPEVGRDVCYVQFPQRFDGIDRSDRHANRNTVFFDVNIKGLDGIQGPVYVGTGCVFNRQALYGYGLPSMPSLSKSSSLSCSCCGCCSCCCPGKRAPKDPSELYRDAKREELDAAIFNLREIDN</sequence>
<dbReference type="GO" id="GO:0071555">
    <property type="term" value="P:cell wall organization"/>
    <property type="evidence" value="ECO:0007669"/>
    <property type="project" value="UniProtKB-KW"/>
</dbReference>
<organism evidence="10 11">
    <name type="scientific">Gossypium tomentosum</name>
    <name type="common">Hawaiian cotton</name>
    <name type="synonym">Gossypium sandvicense</name>
    <dbReference type="NCBI Taxonomy" id="34277"/>
    <lineage>
        <taxon>Eukaryota</taxon>
        <taxon>Viridiplantae</taxon>
        <taxon>Streptophyta</taxon>
        <taxon>Embryophyta</taxon>
        <taxon>Tracheophyta</taxon>
        <taxon>Spermatophyta</taxon>
        <taxon>Magnoliopsida</taxon>
        <taxon>eudicotyledons</taxon>
        <taxon>Gunneridae</taxon>
        <taxon>Pentapetalae</taxon>
        <taxon>rosids</taxon>
        <taxon>malvids</taxon>
        <taxon>Malvales</taxon>
        <taxon>Malvaceae</taxon>
        <taxon>Malvoideae</taxon>
        <taxon>Gossypium</taxon>
    </lineage>
</organism>
<evidence type="ECO:0000313" key="11">
    <source>
        <dbReference type="Proteomes" id="UP000322667"/>
    </source>
</evidence>
<evidence type="ECO:0000256" key="8">
    <source>
        <dbReference type="PIRSR" id="PIRSR605150-2"/>
    </source>
</evidence>
<evidence type="ECO:0000256" key="3">
    <source>
        <dbReference type="ARBA" id="ARBA00022679"/>
    </source>
</evidence>
<evidence type="ECO:0008006" key="12">
    <source>
        <dbReference type="Google" id="ProtNLM"/>
    </source>
</evidence>
<evidence type="ECO:0000256" key="7">
    <source>
        <dbReference type="ARBA" id="ARBA00023316"/>
    </source>
</evidence>
<dbReference type="PANTHER" id="PTHR13301">
    <property type="entry name" value="X-BOX TRANSCRIPTION FACTOR-RELATED"/>
    <property type="match status" value="1"/>
</dbReference>
<keyword evidence="5" id="KW-1133">Transmembrane helix</keyword>
<keyword evidence="4" id="KW-0812">Transmembrane</keyword>
<dbReference type="InterPro" id="IPR005150">
    <property type="entry name" value="Cellulose_synth"/>
</dbReference>
<evidence type="ECO:0000256" key="1">
    <source>
        <dbReference type="ARBA" id="ARBA00004127"/>
    </source>
</evidence>
<dbReference type="Proteomes" id="UP000322667">
    <property type="component" value="Chromosome A05"/>
</dbReference>
<keyword evidence="3" id="KW-0808">Transferase</keyword>
<dbReference type="Gene3D" id="3.90.550.10">
    <property type="entry name" value="Spore Coat Polysaccharide Biosynthesis Protein SpsA, Chain A"/>
    <property type="match status" value="1"/>
</dbReference>
<comment type="subcellular location">
    <subcellularLocation>
        <location evidence="1">Endomembrane system</location>
        <topology evidence="1">Multi-pass membrane protein</topology>
    </subcellularLocation>
</comment>
<dbReference type="InterPro" id="IPR029044">
    <property type="entry name" value="Nucleotide-diphossugar_trans"/>
</dbReference>
<keyword evidence="7" id="KW-0961">Cell wall biogenesis/degradation</keyword>
<evidence type="ECO:0000256" key="6">
    <source>
        <dbReference type="ARBA" id="ARBA00023136"/>
    </source>
</evidence>
<dbReference type="EMBL" id="CM017614">
    <property type="protein sequence ID" value="TYI27282.1"/>
    <property type="molecule type" value="Genomic_DNA"/>
</dbReference>
<keyword evidence="11" id="KW-1185">Reference proteome</keyword>
<evidence type="ECO:0000256" key="4">
    <source>
        <dbReference type="ARBA" id="ARBA00022692"/>
    </source>
</evidence>
<feature type="binding site" evidence="8">
    <location>
        <position position="23"/>
    </location>
    <ligand>
        <name>UDP-alpha-D-glucose</name>
        <dbReference type="ChEBI" id="CHEBI:58885"/>
    </ligand>
</feature>
<name>A0A5D2QGL3_GOSTO</name>
<keyword evidence="2" id="KW-0328">Glycosyltransferase</keyword>
<protein>
    <recommendedName>
        <fullName evidence="12">Cellulose synthase</fullName>
    </recommendedName>
</protein>
<feature type="binding site" evidence="9">
    <location>
        <position position="24"/>
    </location>
    <ligand>
        <name>Mn(2+)</name>
        <dbReference type="ChEBI" id="CHEBI:29035"/>
    </ligand>
</feature>
<dbReference type="AlphaFoldDB" id="A0A5D2QGL3"/>
<keyword evidence="6" id="KW-0472">Membrane</keyword>
<evidence type="ECO:0000256" key="5">
    <source>
        <dbReference type="ARBA" id="ARBA00022989"/>
    </source>
</evidence>